<proteinExistence type="predicted"/>
<keyword evidence="1" id="KW-0472">Membrane</keyword>
<name>A0A1M7S0Q7_FERGO</name>
<gene>
    <name evidence="2" type="ORF">SAMN02745226_00414</name>
</gene>
<reference evidence="3" key="1">
    <citation type="submission" date="2016-12" db="EMBL/GenBank/DDBJ databases">
        <authorList>
            <person name="Varghese N."/>
            <person name="Submissions S."/>
        </authorList>
    </citation>
    <scope>NUCLEOTIDE SEQUENCE [LARGE SCALE GENOMIC DNA]</scope>
    <source>
        <strain evidence="3">DSM 13020</strain>
    </source>
</reference>
<evidence type="ECO:0000313" key="2">
    <source>
        <dbReference type="EMBL" id="SHN52073.1"/>
    </source>
</evidence>
<dbReference type="RefSeq" id="WP_072757761.1">
    <property type="nucleotide sequence ID" value="NZ_FRDJ01000001.1"/>
</dbReference>
<evidence type="ECO:0000256" key="1">
    <source>
        <dbReference type="SAM" id="Phobius"/>
    </source>
</evidence>
<feature type="transmembrane region" description="Helical" evidence="1">
    <location>
        <begin position="9"/>
        <end position="30"/>
    </location>
</feature>
<evidence type="ECO:0000313" key="3">
    <source>
        <dbReference type="Proteomes" id="UP000184207"/>
    </source>
</evidence>
<dbReference type="AlphaFoldDB" id="A0A1M7S0Q7"/>
<dbReference type="EMBL" id="FRDJ01000001">
    <property type="protein sequence ID" value="SHN52073.1"/>
    <property type="molecule type" value="Genomic_DNA"/>
</dbReference>
<sequence>MFSKSDKSFFLKFPVKYLILMILGIIFLFMDFSNIQLFSRYSMIVEFAKMGISIVFIITGLFEMMVYLFSFAPISKYDENIEKLKAQIVEDTKKRGETILGEFISFRPWMDDEYYVKAKNGIPKYFYPIYYVILSIKDNMLNISEYRLNVYKMTHHSVGYQVIPSKSIISQGFTQDRVLFSSVFGESASTTYFLEIRTLGGTLRIPILEEEISESFGDMSSVRNDFFNKIGIYLKAFFQKTPQDSIS</sequence>
<keyword evidence="1" id="KW-1133">Transmembrane helix</keyword>
<keyword evidence="3" id="KW-1185">Reference proteome</keyword>
<organism evidence="2 3">
    <name type="scientific">Fervidobacterium gondwanense DSM 13020</name>
    <dbReference type="NCBI Taxonomy" id="1121883"/>
    <lineage>
        <taxon>Bacteria</taxon>
        <taxon>Thermotogati</taxon>
        <taxon>Thermotogota</taxon>
        <taxon>Thermotogae</taxon>
        <taxon>Thermotogales</taxon>
        <taxon>Fervidobacteriaceae</taxon>
        <taxon>Fervidobacterium</taxon>
    </lineage>
</organism>
<keyword evidence="1" id="KW-0812">Transmembrane</keyword>
<dbReference type="Proteomes" id="UP000184207">
    <property type="component" value="Unassembled WGS sequence"/>
</dbReference>
<accession>A0A1M7S0Q7</accession>
<protein>
    <submittedName>
        <fullName evidence="2">Uncharacterized protein</fullName>
    </submittedName>
</protein>
<dbReference type="OrthoDB" id="45374at2"/>
<dbReference type="STRING" id="1121883.SAMN02745226_00414"/>
<feature type="transmembrane region" description="Helical" evidence="1">
    <location>
        <begin position="50"/>
        <end position="69"/>
    </location>
</feature>